<dbReference type="InterPro" id="IPR013653">
    <property type="entry name" value="GCN5-like_dom"/>
</dbReference>
<dbReference type="Gene3D" id="3.40.630.30">
    <property type="match status" value="1"/>
</dbReference>
<feature type="domain" description="GCN5-related N-acetyltransferase Rv2170-like" evidence="1">
    <location>
        <begin position="16"/>
        <end position="86"/>
    </location>
</feature>
<reference evidence="3" key="1">
    <citation type="submission" date="2013-03" db="EMBL/GenBank/DDBJ databases">
        <title>The Genome Sequence of Anopheles minimus MINIMUS1.</title>
        <authorList>
            <consortium name="The Broad Institute Genomics Platform"/>
            <person name="Neafsey D.E."/>
            <person name="Walton C."/>
            <person name="Walker B."/>
            <person name="Young S.K."/>
            <person name="Zeng Q."/>
            <person name="Gargeya S."/>
            <person name="Fitzgerald M."/>
            <person name="Haas B."/>
            <person name="Abouelleil A."/>
            <person name="Allen A.W."/>
            <person name="Alvarado L."/>
            <person name="Arachchi H.M."/>
            <person name="Berlin A.M."/>
            <person name="Chapman S.B."/>
            <person name="Gainer-Dewar J."/>
            <person name="Goldberg J."/>
            <person name="Griggs A."/>
            <person name="Gujja S."/>
            <person name="Hansen M."/>
            <person name="Howarth C."/>
            <person name="Imamovic A."/>
            <person name="Ireland A."/>
            <person name="Larimer J."/>
            <person name="McCowan C."/>
            <person name="Murphy C."/>
            <person name="Pearson M."/>
            <person name="Poon T.W."/>
            <person name="Priest M."/>
            <person name="Roberts A."/>
            <person name="Saif S."/>
            <person name="Shea T."/>
            <person name="Sisk P."/>
            <person name="Sykes S."/>
            <person name="Wortman J."/>
            <person name="Nusbaum C."/>
            <person name="Birren B."/>
        </authorList>
    </citation>
    <scope>NUCLEOTIDE SEQUENCE [LARGE SCALE GENOMIC DNA]</scope>
    <source>
        <strain evidence="3">MINIMUS1</strain>
    </source>
</reference>
<dbReference type="Pfam" id="PF08445">
    <property type="entry name" value="FR47"/>
    <property type="match status" value="1"/>
</dbReference>
<dbReference type="AlphaFoldDB" id="A0A182W8E8"/>
<evidence type="ECO:0000259" key="1">
    <source>
        <dbReference type="Pfam" id="PF08445"/>
    </source>
</evidence>
<proteinExistence type="predicted"/>
<dbReference type="STRING" id="112268.A0A182W8E8"/>
<reference evidence="2" key="2">
    <citation type="submission" date="2020-05" db="UniProtKB">
        <authorList>
            <consortium name="EnsemblMetazoa"/>
        </authorList>
    </citation>
    <scope>IDENTIFICATION</scope>
    <source>
        <strain evidence="2">MINIMUS1</strain>
    </source>
</reference>
<dbReference type="VEuPathDB" id="VectorBase:AMIN006622"/>
<evidence type="ECO:0000313" key="2">
    <source>
        <dbReference type="EnsemblMetazoa" id="AMIN006622-PA"/>
    </source>
</evidence>
<name>A0A182W8E8_9DIPT</name>
<dbReference type="EnsemblMetazoa" id="AMIN006622-RA">
    <property type="protein sequence ID" value="AMIN006622-PA"/>
    <property type="gene ID" value="AMIN006622"/>
</dbReference>
<dbReference type="PANTHER" id="PTHR20958">
    <property type="entry name" value="GLYCINE N-ACYLTRANSFERASE-LIKE PROTEIN"/>
    <property type="match status" value="1"/>
</dbReference>
<dbReference type="InterPro" id="IPR016181">
    <property type="entry name" value="Acyl_CoA_acyltransferase"/>
</dbReference>
<dbReference type="InterPro" id="IPR053225">
    <property type="entry name" value="Acyl-CoA_N-acyltransferase"/>
</dbReference>
<sequence length="159" mass="17323">MSQCYIESAIKHNGGLGLFDKTSGELVACVFKNDLDGIAHLYTVPDRYNRGYGSTLAKAMAKLIAVDHQQHVQTFISPNNEKSIRLDDRWLGDGLDDSRSRVLVDSGGGMDGSDMMGGWGSMMLDGGVRCSDRSVVSHWEQTSASGSYQSSQQNKLRDG</sequence>
<dbReference type="GO" id="GO:0016747">
    <property type="term" value="F:acyltransferase activity, transferring groups other than amino-acyl groups"/>
    <property type="evidence" value="ECO:0007669"/>
    <property type="project" value="InterPro"/>
</dbReference>
<keyword evidence="3" id="KW-1185">Reference proteome</keyword>
<accession>A0A182W8E8</accession>
<dbReference type="PANTHER" id="PTHR20958:SF6">
    <property type="entry name" value="GLYCINE N-ACYLTRANSFERASE-LIKE PROTEIN"/>
    <property type="match status" value="1"/>
</dbReference>
<dbReference type="Proteomes" id="UP000075920">
    <property type="component" value="Unassembled WGS sequence"/>
</dbReference>
<dbReference type="SUPFAM" id="SSF55729">
    <property type="entry name" value="Acyl-CoA N-acyltransferases (Nat)"/>
    <property type="match status" value="1"/>
</dbReference>
<evidence type="ECO:0000313" key="3">
    <source>
        <dbReference type="Proteomes" id="UP000075920"/>
    </source>
</evidence>
<organism evidence="2 3">
    <name type="scientific">Anopheles minimus</name>
    <dbReference type="NCBI Taxonomy" id="112268"/>
    <lineage>
        <taxon>Eukaryota</taxon>
        <taxon>Metazoa</taxon>
        <taxon>Ecdysozoa</taxon>
        <taxon>Arthropoda</taxon>
        <taxon>Hexapoda</taxon>
        <taxon>Insecta</taxon>
        <taxon>Pterygota</taxon>
        <taxon>Neoptera</taxon>
        <taxon>Endopterygota</taxon>
        <taxon>Diptera</taxon>
        <taxon>Nematocera</taxon>
        <taxon>Culicoidea</taxon>
        <taxon>Culicidae</taxon>
        <taxon>Anophelinae</taxon>
        <taxon>Anopheles</taxon>
    </lineage>
</organism>
<protein>
    <recommendedName>
        <fullName evidence="1">GCN5-related N-acetyltransferase Rv2170-like domain-containing protein</fullName>
    </recommendedName>
</protein>